<sequence length="422" mass="47868">MYEEGAAGSDGFFVAFYVSCWEIIKEDIYHMVLDFLFSICINGQLAGFFHSEWGLRQRDPISPFLFIIIAEWLSRGKSSLIPFKGISSDNRVKLLLLPPISILHQMEMIMSNFFWGSNESIRRTHWIAWFEIYKPKSEGGLGIIRLKEVATTFTIKLWYRFREQKSPWANFLLKAYCSSSSPVVGWNKCRLDAVLSPDIVEKAIEVPILLNDSDIQIWKLTSNERWRHGSEWSLDGHIKEAMSFLILWSLWYARNEAKQRGYKLDGQRIIDGLGISMNMECVNTIVVVYWRKPAFGCYKLNSDGCSRGNPKASSFGVVIRDHEGQVVLAKHGCIHVIGKAEEDFESSVVVFLAGFFLPCLMNGNGTYGAAGVLLYDVFDSCVVAFLLENGVCSEDLVDLFGLLLFGKQRMLLILVFSKHGGI</sequence>
<dbReference type="AlphaFoldDB" id="A0A8J5IIJ0"/>
<comment type="caution">
    <text evidence="1">The sequence shown here is derived from an EMBL/GenBank/DDBJ whole genome shotgun (WGS) entry which is preliminary data.</text>
</comment>
<proteinExistence type="predicted"/>
<reference evidence="1 2" key="1">
    <citation type="submission" date="2020-08" db="EMBL/GenBank/DDBJ databases">
        <title>Plant Genome Project.</title>
        <authorList>
            <person name="Zhang R.-G."/>
        </authorList>
    </citation>
    <scope>NUCLEOTIDE SEQUENCE [LARGE SCALE GENOMIC DNA]</scope>
    <source>
        <tissue evidence="1">Rhizome</tissue>
    </source>
</reference>
<evidence type="ECO:0000313" key="2">
    <source>
        <dbReference type="Proteomes" id="UP000734854"/>
    </source>
</evidence>
<accession>A0A8J5IIJ0</accession>
<dbReference type="PANTHER" id="PTHR33116">
    <property type="entry name" value="REVERSE TRANSCRIPTASE ZINC-BINDING DOMAIN-CONTAINING PROTEIN-RELATED-RELATED"/>
    <property type="match status" value="1"/>
</dbReference>
<name>A0A8J5IIJ0_ZINOF</name>
<dbReference type="EMBL" id="JACMSC010000001">
    <property type="protein sequence ID" value="KAG6535730.1"/>
    <property type="molecule type" value="Genomic_DNA"/>
</dbReference>
<evidence type="ECO:0000313" key="1">
    <source>
        <dbReference type="EMBL" id="KAG6535730.1"/>
    </source>
</evidence>
<organism evidence="1 2">
    <name type="scientific">Zingiber officinale</name>
    <name type="common">Ginger</name>
    <name type="synonym">Amomum zingiber</name>
    <dbReference type="NCBI Taxonomy" id="94328"/>
    <lineage>
        <taxon>Eukaryota</taxon>
        <taxon>Viridiplantae</taxon>
        <taxon>Streptophyta</taxon>
        <taxon>Embryophyta</taxon>
        <taxon>Tracheophyta</taxon>
        <taxon>Spermatophyta</taxon>
        <taxon>Magnoliopsida</taxon>
        <taxon>Liliopsida</taxon>
        <taxon>Zingiberales</taxon>
        <taxon>Zingiberaceae</taxon>
        <taxon>Zingiber</taxon>
    </lineage>
</organism>
<gene>
    <name evidence="1" type="ORF">ZIOFF_000753</name>
</gene>
<dbReference type="Proteomes" id="UP000734854">
    <property type="component" value="Unassembled WGS sequence"/>
</dbReference>
<keyword evidence="2" id="KW-1185">Reference proteome</keyword>
<protein>
    <submittedName>
        <fullName evidence="1">Uncharacterized protein</fullName>
    </submittedName>
</protein>
<dbReference type="PANTHER" id="PTHR33116:SF78">
    <property type="entry name" value="OS12G0587133 PROTEIN"/>
    <property type="match status" value="1"/>
</dbReference>